<evidence type="ECO:0000256" key="2">
    <source>
        <dbReference type="ARBA" id="ARBA00004906"/>
    </source>
</evidence>
<dbReference type="PANTHER" id="PTHR45877">
    <property type="entry name" value="E3 UBIQUITIN-PROTEIN LIGASE SIAH2"/>
    <property type="match status" value="1"/>
</dbReference>
<keyword evidence="4" id="KW-0808">Transferase</keyword>
<sequence>MEELALAIAGASCKCVICQSPLSIFPVYLDQAGSICGRCASTNAIQSTWIQNLSYETIAQFVKFPCQYQTFGCLEKFIPSKMKNHENTCRYKQYPCPMSSCTWIGELDIIFDHYADVHANFILTDPTFELDLINKYDENYLIQDENVTFAFHISFDNKEGAFYYSLYCIDHYKIGNSYVYRLKLIEQFGSNVYSLPELPVNDSEYSSFNKANAQKVFVKDIIKELHDPLAVVCTINIERNVVKARKLSLQIEGPESQFLNILECPVCHEYMIPPIYQCLTGHAICNKCKELVTDCPECRGQIGNTRNFRLEQMAEHIEYPCKYSGCSFTAKPDKIKEHEATCFLSIYDCPFKYRTQCKWSGFHSAILDHVHDQHPEDTVELPVIVFICESLDNLNYTEYNILPACGQLFMVGFCYSDFQFLWTVQFIGPKENAKNYFYELDFKDNSGTDKRLFVKRLCCPLTDFDEMFDDDEDVVSLKHSLLQPLIDNGDLIYSCNIVPVS</sequence>
<evidence type="ECO:0000256" key="6">
    <source>
        <dbReference type="ARBA" id="ARBA00022771"/>
    </source>
</evidence>
<keyword evidence="7 10" id="KW-0833">Ubl conjugation pathway</keyword>
<evidence type="ECO:0000256" key="1">
    <source>
        <dbReference type="ARBA" id="ARBA00000900"/>
    </source>
</evidence>
<dbReference type="InterPro" id="IPR049548">
    <property type="entry name" value="Sina-like_RING"/>
</dbReference>
<dbReference type="InterPro" id="IPR004162">
    <property type="entry name" value="SINA-like_animal"/>
</dbReference>
<keyword evidence="13" id="KW-1185">Reference proteome</keyword>
<dbReference type="GO" id="GO:0005737">
    <property type="term" value="C:cytoplasm"/>
    <property type="evidence" value="ECO:0007669"/>
    <property type="project" value="InterPro"/>
</dbReference>
<evidence type="ECO:0000256" key="9">
    <source>
        <dbReference type="PROSITE-ProRule" id="PRU00455"/>
    </source>
</evidence>
<dbReference type="Pfam" id="PF21362">
    <property type="entry name" value="Sina_RING"/>
    <property type="match status" value="1"/>
</dbReference>
<dbReference type="GO" id="GO:0008270">
    <property type="term" value="F:zinc ion binding"/>
    <property type="evidence" value="ECO:0007669"/>
    <property type="project" value="UniProtKB-KW"/>
</dbReference>
<comment type="domain">
    <text evidence="10">The RING-type zinc finger domain is essential for ubiquitin ligase activity.</text>
</comment>
<dbReference type="InterPro" id="IPR001841">
    <property type="entry name" value="Znf_RING"/>
</dbReference>
<dbReference type="OrthoDB" id="4788989at2759"/>
<feature type="domain" description="RING-type" evidence="11">
    <location>
        <begin position="264"/>
        <end position="299"/>
    </location>
</feature>
<dbReference type="KEGG" id="apln:108736169"/>
<comment type="catalytic activity">
    <reaction evidence="1 10">
        <text>S-ubiquitinyl-[E2 ubiquitin-conjugating enzyme]-L-cysteine + [acceptor protein]-L-lysine = [E2 ubiquitin-conjugating enzyme]-L-cysteine + N(6)-ubiquitinyl-[acceptor protein]-L-lysine.</text>
        <dbReference type="EC" id="2.3.2.27"/>
    </reaction>
</comment>
<dbReference type="Gene3D" id="2.60.210.10">
    <property type="entry name" value="Apoptosis, Tumor Necrosis Factor Receptor Associated Protein 2, Chain A"/>
    <property type="match status" value="1"/>
</dbReference>
<keyword evidence="6 9" id="KW-0863">Zinc-finger</keyword>
<feature type="domain" description="SIAH-type" evidence="12">
    <location>
        <begin position="316"/>
        <end position="375"/>
    </location>
</feature>
<keyword evidence="5 10" id="KW-0479">Metal-binding</keyword>
<evidence type="ECO:0000313" key="13">
    <source>
        <dbReference type="Proteomes" id="UP000192223"/>
    </source>
</evidence>
<evidence type="ECO:0000256" key="7">
    <source>
        <dbReference type="ARBA" id="ARBA00022786"/>
    </source>
</evidence>
<dbReference type="PROSITE" id="PS50089">
    <property type="entry name" value="ZF_RING_2"/>
    <property type="match status" value="1"/>
</dbReference>
<reference evidence="14 15" key="1">
    <citation type="submission" date="2025-04" db="UniProtKB">
        <authorList>
            <consortium name="RefSeq"/>
        </authorList>
    </citation>
    <scope>IDENTIFICATION</scope>
    <source>
        <tissue evidence="14 15">Entire body</tissue>
    </source>
</reference>
<keyword evidence="8 10" id="KW-0862">Zinc</keyword>
<dbReference type="UniPathway" id="UPA00143"/>
<name>A0A7F5RMC2_AGRPL</name>
<dbReference type="EC" id="2.3.2.27" evidence="10"/>
<dbReference type="GO" id="GO:0016567">
    <property type="term" value="P:protein ubiquitination"/>
    <property type="evidence" value="ECO:0007669"/>
    <property type="project" value="UniProtKB-UniPathway"/>
</dbReference>
<comment type="pathway">
    <text evidence="2 10">Protein modification; protein ubiquitination.</text>
</comment>
<comment type="similarity">
    <text evidence="3 10">Belongs to the SINA (Seven in absentia) family.</text>
</comment>
<dbReference type="PROSITE" id="PS51081">
    <property type="entry name" value="ZF_SIAH"/>
    <property type="match status" value="2"/>
</dbReference>
<dbReference type="Pfam" id="PF03145">
    <property type="entry name" value="Sina_TRAF"/>
    <property type="match status" value="1"/>
</dbReference>
<proteinExistence type="inferred from homology"/>
<evidence type="ECO:0000259" key="12">
    <source>
        <dbReference type="PROSITE" id="PS51081"/>
    </source>
</evidence>
<dbReference type="GO" id="GO:0061630">
    <property type="term" value="F:ubiquitin protein ligase activity"/>
    <property type="evidence" value="ECO:0007669"/>
    <property type="project" value="UniProtKB-EC"/>
</dbReference>
<evidence type="ECO:0000313" key="14">
    <source>
        <dbReference type="RefSeq" id="XP_025837176.1"/>
    </source>
</evidence>
<gene>
    <name evidence="14 15" type="primary">LOC108736169</name>
</gene>
<organism evidence="13 15">
    <name type="scientific">Agrilus planipennis</name>
    <name type="common">Emerald ash borer</name>
    <name type="synonym">Agrilus marcopoli</name>
    <dbReference type="NCBI Taxonomy" id="224129"/>
    <lineage>
        <taxon>Eukaryota</taxon>
        <taxon>Metazoa</taxon>
        <taxon>Ecdysozoa</taxon>
        <taxon>Arthropoda</taxon>
        <taxon>Hexapoda</taxon>
        <taxon>Insecta</taxon>
        <taxon>Pterygota</taxon>
        <taxon>Neoptera</taxon>
        <taxon>Endopterygota</taxon>
        <taxon>Coleoptera</taxon>
        <taxon>Polyphaga</taxon>
        <taxon>Elateriformia</taxon>
        <taxon>Buprestoidea</taxon>
        <taxon>Buprestidae</taxon>
        <taxon>Agrilinae</taxon>
        <taxon>Agrilus</taxon>
    </lineage>
</organism>
<dbReference type="Pfam" id="PF21361">
    <property type="entry name" value="Sina_ZnF"/>
    <property type="match status" value="2"/>
</dbReference>
<accession>A0A7F5RMC2</accession>
<dbReference type="InterPro" id="IPR008974">
    <property type="entry name" value="TRAF-like"/>
</dbReference>
<evidence type="ECO:0000256" key="8">
    <source>
        <dbReference type="ARBA" id="ARBA00022833"/>
    </source>
</evidence>
<dbReference type="PANTHER" id="PTHR45877:SF2">
    <property type="entry name" value="E3 UBIQUITIN-PROTEIN LIGASE SINA-RELATED"/>
    <property type="match status" value="1"/>
</dbReference>
<dbReference type="GO" id="GO:0031624">
    <property type="term" value="F:ubiquitin conjugating enzyme binding"/>
    <property type="evidence" value="ECO:0007669"/>
    <property type="project" value="TreeGrafter"/>
</dbReference>
<dbReference type="RefSeq" id="XP_025837176.1">
    <property type="nucleotide sequence ID" value="XM_025981391.1"/>
</dbReference>
<evidence type="ECO:0000256" key="5">
    <source>
        <dbReference type="ARBA" id="ARBA00022723"/>
    </source>
</evidence>
<feature type="domain" description="SIAH-type" evidence="12">
    <location>
        <begin position="61"/>
        <end position="119"/>
    </location>
</feature>
<dbReference type="AlphaFoldDB" id="A0A7F5RMC2"/>
<dbReference type="SUPFAM" id="SSF49599">
    <property type="entry name" value="TRAF domain-like"/>
    <property type="match status" value="2"/>
</dbReference>
<evidence type="ECO:0000256" key="3">
    <source>
        <dbReference type="ARBA" id="ARBA00009119"/>
    </source>
</evidence>
<dbReference type="FunFam" id="3.30.40.10:FF:000041">
    <property type="entry name" value="E3 ubiquitin-protein ligase SINAT3"/>
    <property type="match status" value="1"/>
</dbReference>
<comment type="function">
    <text evidence="10">E3 ubiquitin-protein ligase that mediates ubiquitination and subsequent proteasomal degradation of target proteins. E3 ubiquitin ligases accept ubiquitin from an E2 ubiquitin-conjugating enzyme in the form of a thioester and then directly transfers the ubiquitin to targeted substrates.</text>
</comment>
<evidence type="ECO:0000256" key="10">
    <source>
        <dbReference type="RuleBase" id="RU201113"/>
    </source>
</evidence>
<dbReference type="SUPFAM" id="SSF57850">
    <property type="entry name" value="RING/U-box"/>
    <property type="match status" value="1"/>
</dbReference>
<dbReference type="InterPro" id="IPR013083">
    <property type="entry name" value="Znf_RING/FYVE/PHD"/>
</dbReference>
<evidence type="ECO:0000256" key="4">
    <source>
        <dbReference type="ARBA" id="ARBA00022679"/>
    </source>
</evidence>
<protein>
    <recommendedName>
        <fullName evidence="10">E3 ubiquitin-protein ligase</fullName>
        <ecNumber evidence="10">2.3.2.27</ecNumber>
    </recommendedName>
</protein>
<dbReference type="Proteomes" id="UP000192223">
    <property type="component" value="Unplaced"/>
</dbReference>
<dbReference type="GO" id="GO:0043161">
    <property type="term" value="P:proteasome-mediated ubiquitin-dependent protein catabolic process"/>
    <property type="evidence" value="ECO:0007669"/>
    <property type="project" value="TreeGrafter"/>
</dbReference>
<evidence type="ECO:0000259" key="11">
    <source>
        <dbReference type="PROSITE" id="PS50089"/>
    </source>
</evidence>
<dbReference type="InterPro" id="IPR018121">
    <property type="entry name" value="7-in-absentia-prot_TRAF-dom"/>
</dbReference>
<evidence type="ECO:0000313" key="15">
    <source>
        <dbReference type="RefSeq" id="XP_025837177.1"/>
    </source>
</evidence>
<dbReference type="Gene3D" id="3.30.40.10">
    <property type="entry name" value="Zinc/RING finger domain, C3HC4 (zinc finger)"/>
    <property type="match status" value="3"/>
</dbReference>
<comment type="domain">
    <text evidence="10">The SBD domain (substrate-binding domain) mediates the interaction with substrate proteins. It is related to the TRAF family.</text>
</comment>
<dbReference type="GeneID" id="108736169"/>
<dbReference type="InterPro" id="IPR013010">
    <property type="entry name" value="Znf_SIAH"/>
</dbReference>
<dbReference type="RefSeq" id="XP_025837177.1">
    <property type="nucleotide sequence ID" value="XM_025981392.1"/>
</dbReference>